<proteinExistence type="predicted"/>
<evidence type="ECO:0000259" key="1">
    <source>
        <dbReference type="SMART" id="SM00954"/>
    </source>
</evidence>
<accession>A0A0G0BZ98</accession>
<organism evidence="2 3">
    <name type="scientific">Candidatus Woesebacteria bacterium GW2011_GWB1_33_22</name>
    <dbReference type="NCBI Taxonomy" id="1618566"/>
    <lineage>
        <taxon>Bacteria</taxon>
        <taxon>Candidatus Woeseibacteriota</taxon>
    </lineage>
</organism>
<dbReference type="SUPFAM" id="SSF81301">
    <property type="entry name" value="Nucleotidyltransferase"/>
    <property type="match status" value="1"/>
</dbReference>
<evidence type="ECO:0000313" key="3">
    <source>
        <dbReference type="Proteomes" id="UP000034778"/>
    </source>
</evidence>
<dbReference type="AlphaFoldDB" id="A0A0G0BZ98"/>
<dbReference type="Pfam" id="PF04607">
    <property type="entry name" value="RelA_SpoT"/>
    <property type="match status" value="1"/>
</dbReference>
<comment type="caution">
    <text evidence="2">The sequence shown here is derived from an EMBL/GenBank/DDBJ whole genome shotgun (WGS) entry which is preliminary data.</text>
</comment>
<dbReference type="InterPro" id="IPR052366">
    <property type="entry name" value="GTP_Pyrophosphokinase"/>
</dbReference>
<dbReference type="InterPro" id="IPR007685">
    <property type="entry name" value="RelA_SpoT"/>
</dbReference>
<dbReference type="STRING" id="1618566.UR35_C0010G0022"/>
<feature type="domain" description="RelA/SpoT" evidence="1">
    <location>
        <begin position="69"/>
        <end position="191"/>
    </location>
</feature>
<sequence length="356" mass="41250">MKRYLKYTKGEVDNAGDVLSGVLDNVISKDKAIEVLENFRSIHIHPLNVFRMSLDKKSKSISNDALISQRLKRAPSIISKLKIQKNMSLSQMQDIGGLRVVMNSLDEVYKLKDMVRLSEKQPAFKSNLVKETDYIISPKESGYRSIHLIYKYEKNVSPENICRIEIQLRTRIQHAWATAVEVIGTYLRQPLKQSFGDQNYLDLFKDISKVFIKLENNENDTQLFKDTLNKIGKIKLRDLLLGFSTATQISEKDINKKTGKYFLITLDFRTKKLSIVPFTESKLDEANAEYSKKEKQFLDDKSIETVLVSVDDINNLRKLYPNYFLDSQEFVTLLDTIENKLKEQEDIFFQKGDYDA</sequence>
<dbReference type="PANTHER" id="PTHR47837:SF1">
    <property type="entry name" value="GTP PYROPHOSPHOKINASE YJBM"/>
    <property type="match status" value="1"/>
</dbReference>
<dbReference type="SMART" id="SM00954">
    <property type="entry name" value="RelA_SpoT"/>
    <property type="match status" value="1"/>
</dbReference>
<dbReference type="GO" id="GO:0015969">
    <property type="term" value="P:guanosine tetraphosphate metabolic process"/>
    <property type="evidence" value="ECO:0007669"/>
    <property type="project" value="InterPro"/>
</dbReference>
<evidence type="ECO:0000313" key="2">
    <source>
        <dbReference type="EMBL" id="KKP44230.1"/>
    </source>
</evidence>
<protein>
    <recommendedName>
        <fullName evidence="1">RelA/SpoT domain-containing protein</fullName>
    </recommendedName>
</protein>
<dbReference type="PATRIC" id="fig|1618566.3.peg.781"/>
<name>A0A0G0BZ98_9BACT</name>
<dbReference type="Gene3D" id="3.30.460.10">
    <property type="entry name" value="Beta Polymerase, domain 2"/>
    <property type="match status" value="1"/>
</dbReference>
<dbReference type="PANTHER" id="PTHR47837">
    <property type="entry name" value="GTP PYROPHOSPHOKINASE YJBM"/>
    <property type="match status" value="1"/>
</dbReference>
<dbReference type="EMBL" id="LBOW01000010">
    <property type="protein sequence ID" value="KKP44230.1"/>
    <property type="molecule type" value="Genomic_DNA"/>
</dbReference>
<gene>
    <name evidence="2" type="ORF">UR35_C0010G0022</name>
</gene>
<dbReference type="Proteomes" id="UP000034778">
    <property type="component" value="Unassembled WGS sequence"/>
</dbReference>
<dbReference type="InterPro" id="IPR043519">
    <property type="entry name" value="NT_sf"/>
</dbReference>
<reference evidence="2 3" key="1">
    <citation type="journal article" date="2015" name="Nature">
        <title>rRNA introns, odd ribosomes, and small enigmatic genomes across a large radiation of phyla.</title>
        <authorList>
            <person name="Brown C.T."/>
            <person name="Hug L.A."/>
            <person name="Thomas B.C."/>
            <person name="Sharon I."/>
            <person name="Castelle C.J."/>
            <person name="Singh A."/>
            <person name="Wilkins M.J."/>
            <person name="Williams K.H."/>
            <person name="Banfield J.F."/>
        </authorList>
    </citation>
    <scope>NUCLEOTIDE SEQUENCE [LARGE SCALE GENOMIC DNA]</scope>
</reference>
<dbReference type="CDD" id="cd05399">
    <property type="entry name" value="NT_Rel-Spo_like"/>
    <property type="match status" value="1"/>
</dbReference>